<evidence type="ECO:0000259" key="9">
    <source>
        <dbReference type="Pfam" id="PF14748"/>
    </source>
</evidence>
<dbReference type="Gene3D" id="3.40.50.720">
    <property type="entry name" value="NAD(P)-binding Rossmann-like Domain"/>
    <property type="match status" value="1"/>
</dbReference>
<comment type="catalytic activity">
    <reaction evidence="4 7">
        <text>L-proline + NADP(+) = (S)-1-pyrroline-5-carboxylate + NADPH + 2 H(+)</text>
        <dbReference type="Rhea" id="RHEA:14109"/>
        <dbReference type="ChEBI" id="CHEBI:15378"/>
        <dbReference type="ChEBI" id="CHEBI:17388"/>
        <dbReference type="ChEBI" id="CHEBI:57783"/>
        <dbReference type="ChEBI" id="CHEBI:58349"/>
        <dbReference type="ChEBI" id="CHEBI:60039"/>
        <dbReference type="EC" id="1.5.1.2"/>
    </reaction>
</comment>
<dbReference type="EMBL" id="QMQA01000328">
    <property type="protein sequence ID" value="RLE10269.1"/>
    <property type="molecule type" value="Genomic_DNA"/>
</dbReference>
<dbReference type="Pfam" id="PF03807">
    <property type="entry name" value="F420_oxidored"/>
    <property type="match status" value="1"/>
</dbReference>
<comment type="function">
    <text evidence="4">Catalyzes the reduction of 1-pyrroline-5-carboxylate (PCA) to L-proline.</text>
</comment>
<dbReference type="PIRSF" id="PIRSF000193">
    <property type="entry name" value="Pyrrol-5-carb_rd"/>
    <property type="match status" value="1"/>
</dbReference>
<dbReference type="InterPro" id="IPR029036">
    <property type="entry name" value="P5CR_dimer"/>
</dbReference>
<evidence type="ECO:0000313" key="10">
    <source>
        <dbReference type="EMBL" id="RLE10269.1"/>
    </source>
</evidence>
<dbReference type="PANTHER" id="PTHR11645">
    <property type="entry name" value="PYRROLINE-5-CARBOXYLATE REDUCTASE"/>
    <property type="match status" value="1"/>
</dbReference>
<evidence type="ECO:0000256" key="5">
    <source>
        <dbReference type="NCBIfam" id="TIGR00112"/>
    </source>
</evidence>
<reference evidence="10 11" key="1">
    <citation type="submission" date="2018-06" db="EMBL/GenBank/DDBJ databases">
        <title>Extensive metabolic versatility and redundancy in microbially diverse, dynamic hydrothermal sediments.</title>
        <authorList>
            <person name="Dombrowski N."/>
            <person name="Teske A."/>
            <person name="Baker B.J."/>
        </authorList>
    </citation>
    <scope>NUCLEOTIDE SEQUENCE [LARGE SCALE GENOMIC DNA]</scope>
    <source>
        <strain evidence="10">B3_G15</strain>
    </source>
</reference>
<keyword evidence="4 7" id="KW-0641">Proline biosynthesis</keyword>
<dbReference type="EC" id="1.5.1.2" evidence="4 5"/>
<dbReference type="InterPro" id="IPR008927">
    <property type="entry name" value="6-PGluconate_DH-like_C_sf"/>
</dbReference>
<comment type="catalytic activity">
    <reaction evidence="4">
        <text>L-proline + NAD(+) = (S)-1-pyrroline-5-carboxylate + NADH + 2 H(+)</text>
        <dbReference type="Rhea" id="RHEA:14105"/>
        <dbReference type="ChEBI" id="CHEBI:15378"/>
        <dbReference type="ChEBI" id="CHEBI:17388"/>
        <dbReference type="ChEBI" id="CHEBI:57540"/>
        <dbReference type="ChEBI" id="CHEBI:57945"/>
        <dbReference type="ChEBI" id="CHEBI:60039"/>
        <dbReference type="EC" id="1.5.1.2"/>
    </reaction>
</comment>
<dbReference type="SUPFAM" id="SSF51735">
    <property type="entry name" value="NAD(P)-binding Rossmann-fold domains"/>
    <property type="match status" value="1"/>
</dbReference>
<dbReference type="FunFam" id="1.10.3730.10:FF:000001">
    <property type="entry name" value="Pyrroline-5-carboxylate reductase"/>
    <property type="match status" value="1"/>
</dbReference>
<feature type="binding site" evidence="6">
    <location>
        <begin position="71"/>
        <end position="74"/>
    </location>
    <ligand>
        <name>NADP(+)</name>
        <dbReference type="ChEBI" id="CHEBI:58349"/>
    </ligand>
</feature>
<accession>A0A662D5D4</accession>
<dbReference type="SUPFAM" id="SSF48179">
    <property type="entry name" value="6-phosphogluconate dehydrogenase C-terminal domain-like"/>
    <property type="match status" value="1"/>
</dbReference>
<comment type="pathway">
    <text evidence="4 7">Amino-acid biosynthesis; L-proline biosynthesis; L-proline from L-glutamate 5-semialdehyde: step 1/1.</text>
</comment>
<evidence type="ECO:0000259" key="8">
    <source>
        <dbReference type="Pfam" id="PF03807"/>
    </source>
</evidence>
<feature type="domain" description="Pyrroline-5-carboxylate reductase dimerisation" evidence="9">
    <location>
        <begin position="163"/>
        <end position="266"/>
    </location>
</feature>
<dbReference type="Proteomes" id="UP000280417">
    <property type="component" value="Unassembled WGS sequence"/>
</dbReference>
<keyword evidence="4 7" id="KW-0028">Amino-acid biosynthesis</keyword>
<dbReference type="InterPro" id="IPR000304">
    <property type="entry name" value="Pyrroline-COOH_reductase"/>
</dbReference>
<evidence type="ECO:0000313" key="11">
    <source>
        <dbReference type="Proteomes" id="UP000280417"/>
    </source>
</evidence>
<keyword evidence="4" id="KW-0963">Cytoplasm</keyword>
<dbReference type="GO" id="GO:0005737">
    <property type="term" value="C:cytoplasm"/>
    <property type="evidence" value="ECO:0007669"/>
    <property type="project" value="UniProtKB-SubCell"/>
</dbReference>
<evidence type="ECO:0000256" key="7">
    <source>
        <dbReference type="RuleBase" id="RU003903"/>
    </source>
</evidence>
<organism evidence="10 11">
    <name type="scientific">Aerophobetes bacterium</name>
    <dbReference type="NCBI Taxonomy" id="2030807"/>
    <lineage>
        <taxon>Bacteria</taxon>
        <taxon>Candidatus Aerophobota</taxon>
    </lineage>
</organism>
<dbReference type="Pfam" id="PF14748">
    <property type="entry name" value="P5CR_dimer"/>
    <property type="match status" value="1"/>
</dbReference>
<sequence length="280" mass="30157">MGTSTYKIGVIGTGKMGGTIVKAIMDKRLIPSENLFIYDKKEEKLYPFIQRGARSSSIEEMSKKVDVLIIAVKPYDIKAVLKLLKGKLNSSQMIVSIAAGVSISFISRILGDSTPIVRVIPNTAISVGEGICALSTGSTIDARKIEFIHRIFQAVGYVVELPEDKLDAVTGLSGSGPAYVYTVIEGLIQGGEKAGLSREISEKLAIQTVLGAAKLTRESAKNLRELISSVATPGGTTVRGLQVLEEGNIKDLLSRAVVEAVKRARQISREIESKYGNKYI</sequence>
<comment type="similarity">
    <text evidence="1 4 7">Belongs to the pyrroline-5-carboxylate reductase family.</text>
</comment>
<dbReference type="GO" id="GO:0055129">
    <property type="term" value="P:L-proline biosynthetic process"/>
    <property type="evidence" value="ECO:0007669"/>
    <property type="project" value="UniProtKB-UniRule"/>
</dbReference>
<dbReference type="Gene3D" id="1.10.3730.10">
    <property type="entry name" value="ProC C-terminal domain-like"/>
    <property type="match status" value="1"/>
</dbReference>
<gene>
    <name evidence="4 10" type="primary">proC</name>
    <name evidence="10" type="ORF">DRJ04_09330</name>
</gene>
<keyword evidence="3 4" id="KW-0560">Oxidoreductase</keyword>
<dbReference type="NCBIfam" id="TIGR00112">
    <property type="entry name" value="proC"/>
    <property type="match status" value="1"/>
</dbReference>
<protein>
    <recommendedName>
        <fullName evidence="4 5">Pyrroline-5-carboxylate reductase</fullName>
        <shortName evidence="4">P5C reductase</shortName>
        <shortName evidence="4">P5CR</shortName>
        <ecNumber evidence="4 5">1.5.1.2</ecNumber>
    </recommendedName>
    <alternativeName>
        <fullName evidence="4">PCA reductase</fullName>
    </alternativeName>
</protein>
<evidence type="ECO:0000256" key="1">
    <source>
        <dbReference type="ARBA" id="ARBA00005525"/>
    </source>
</evidence>
<proteinExistence type="inferred from homology"/>
<dbReference type="AlphaFoldDB" id="A0A662D5D4"/>
<keyword evidence="2 4" id="KW-0521">NADP</keyword>
<name>A0A662D5D4_UNCAE</name>
<dbReference type="PANTHER" id="PTHR11645:SF0">
    <property type="entry name" value="PYRROLINE-5-CARBOXYLATE REDUCTASE 3"/>
    <property type="match status" value="1"/>
</dbReference>
<dbReference type="GO" id="GO:0004735">
    <property type="term" value="F:pyrroline-5-carboxylate reductase activity"/>
    <property type="evidence" value="ECO:0007669"/>
    <property type="project" value="UniProtKB-UniRule"/>
</dbReference>
<feature type="binding site" evidence="6">
    <location>
        <begin position="11"/>
        <end position="16"/>
    </location>
    <ligand>
        <name>NADP(+)</name>
        <dbReference type="ChEBI" id="CHEBI:58349"/>
    </ligand>
</feature>
<dbReference type="UniPathway" id="UPA00098">
    <property type="reaction ID" value="UER00361"/>
</dbReference>
<feature type="domain" description="Pyrroline-5-carboxylate reductase catalytic N-terminal" evidence="8">
    <location>
        <begin position="7"/>
        <end position="100"/>
    </location>
</feature>
<dbReference type="InterPro" id="IPR053790">
    <property type="entry name" value="P5CR-like_CS"/>
</dbReference>
<comment type="caution">
    <text evidence="10">The sequence shown here is derived from an EMBL/GenBank/DDBJ whole genome shotgun (WGS) entry which is preliminary data.</text>
</comment>
<dbReference type="InterPro" id="IPR028939">
    <property type="entry name" value="P5C_Rdtase_cat_N"/>
</dbReference>
<evidence type="ECO:0000256" key="2">
    <source>
        <dbReference type="ARBA" id="ARBA00022857"/>
    </source>
</evidence>
<dbReference type="PROSITE" id="PS00521">
    <property type="entry name" value="P5CR"/>
    <property type="match status" value="1"/>
</dbReference>
<dbReference type="HAMAP" id="MF_01925">
    <property type="entry name" value="P5C_reductase"/>
    <property type="match status" value="1"/>
</dbReference>
<evidence type="ECO:0000256" key="4">
    <source>
        <dbReference type="HAMAP-Rule" id="MF_01925"/>
    </source>
</evidence>
<evidence type="ECO:0000256" key="6">
    <source>
        <dbReference type="PIRSR" id="PIRSR000193-1"/>
    </source>
</evidence>
<evidence type="ECO:0000256" key="3">
    <source>
        <dbReference type="ARBA" id="ARBA00023002"/>
    </source>
</evidence>
<comment type="subcellular location">
    <subcellularLocation>
        <location evidence="4">Cytoplasm</location>
    </subcellularLocation>
</comment>
<dbReference type="InterPro" id="IPR036291">
    <property type="entry name" value="NAD(P)-bd_dom_sf"/>
</dbReference>